<protein>
    <submittedName>
        <fullName evidence="1">Uncharacterized protein</fullName>
    </submittedName>
</protein>
<dbReference type="HOGENOM" id="CLU_3258062_0_0_9"/>
<accession>A0A0E1XBN0</accession>
<gene>
    <name evidence="1" type="ORF">HMPREF0769_11363</name>
</gene>
<dbReference type="RefSeq" id="WP_001788502.1">
    <property type="nucleotide sequence ID" value="NZ_CM000952.1"/>
</dbReference>
<reference evidence="1" key="1">
    <citation type="submission" date="2010-05" db="EMBL/GenBank/DDBJ databases">
        <authorList>
            <person name="Muzny D."/>
            <person name="Qin X."/>
            <person name="Buhay C."/>
            <person name="Dugan-Rocha S."/>
            <person name="Ding Y."/>
            <person name="Chen G."/>
            <person name="Hawes A."/>
            <person name="Holder M."/>
            <person name="Jhangiani S."/>
            <person name="Johnson A."/>
            <person name="Khan Z."/>
            <person name="Li Z."/>
            <person name="Liu W."/>
            <person name="Liu X."/>
            <person name="Perez L."/>
            <person name="Shen H."/>
            <person name="Wang Q."/>
            <person name="Watt J."/>
            <person name="Xi L."/>
            <person name="Xin Y."/>
            <person name="Zhou J."/>
            <person name="Deng J."/>
            <person name="Jiang H."/>
            <person name="Liu Y."/>
            <person name="Qu J."/>
            <person name="Song X.-Z."/>
            <person name="Zhang L."/>
            <person name="Villasana D."/>
            <person name="Johnson A."/>
            <person name="Liu J."/>
            <person name="Liyanage D."/>
            <person name="Lorensuhewa L."/>
            <person name="Robinson T."/>
            <person name="Song A."/>
            <person name="Song B.-B."/>
            <person name="Dinh H."/>
            <person name="Thornton R."/>
            <person name="Coyle M."/>
            <person name="Francisco L."/>
            <person name="Jackson L."/>
            <person name="Javaid M."/>
            <person name="Korchina V."/>
            <person name="Kovar C."/>
            <person name="Mata R."/>
            <person name="Mathew T."/>
            <person name="Ngo R."/>
            <person name="Nguyen L."/>
            <person name="Nguyen N."/>
            <person name="Okwuonu G."/>
            <person name="Ongeri F."/>
            <person name="Pham C."/>
            <person name="Simmons D."/>
            <person name="Wilczek-Boney K."/>
            <person name="Hale W."/>
            <person name="Jakkamsetti A."/>
            <person name="Pham P."/>
            <person name="Ruth R."/>
            <person name="San Lucas F."/>
            <person name="Warren J."/>
            <person name="Zhang J."/>
            <person name="Zhao Z."/>
            <person name="Zhou C."/>
            <person name="Zhu D."/>
            <person name="Lee S."/>
            <person name="Bess C."/>
            <person name="Blankenburg K."/>
            <person name="Forbes L."/>
            <person name="Fu Q."/>
            <person name="Gubbala S."/>
            <person name="Hirani K."/>
            <person name="Jayaseelan J.C."/>
            <person name="Lara F."/>
            <person name="Munidasa M."/>
            <person name="Palculict T."/>
            <person name="Patil S."/>
            <person name="Pu L.-L."/>
            <person name="Saada N."/>
            <person name="Tang L."/>
            <person name="Weissenberger G."/>
            <person name="Zhu Y."/>
            <person name="Hemphill L."/>
            <person name="Shang Y."/>
            <person name="Youmans B."/>
            <person name="Ayvaz T."/>
            <person name="Ross M."/>
            <person name="Santibanez J."/>
            <person name="Aqrawi P."/>
            <person name="Gross S."/>
            <person name="Joshi V."/>
            <person name="Fowler G."/>
            <person name="Nazareth L."/>
            <person name="Reid J."/>
            <person name="Worley K."/>
            <person name="Petrosino J."/>
            <person name="Highlander S."/>
            <person name="Gibbs R."/>
        </authorList>
    </citation>
    <scope>NUCLEOTIDE SEQUENCE [LARGE SCALE GENOMIC DNA]</scope>
    <source>
        <strain evidence="1">MN8</strain>
    </source>
</reference>
<sequence length="50" mass="5926">MCKEVKSLMLDIIKTLLEHQVLAVLIIPEVLKQLREWHLGYLDRKPNNKD</sequence>
<dbReference type="SMR" id="A0A0E1XBN0"/>
<comment type="caution">
    <text evidence="1">The sequence shown here is derived from an EMBL/GenBank/DDBJ whole genome shotgun (WGS) entry which is preliminary data.</text>
</comment>
<evidence type="ECO:0000313" key="1">
    <source>
        <dbReference type="EMBL" id="EFH95980.1"/>
    </source>
</evidence>
<proteinExistence type="predicted"/>
<dbReference type="AlphaFoldDB" id="A0A0E1XBN0"/>
<dbReference type="Proteomes" id="UP000003455">
    <property type="component" value="Chromosome"/>
</dbReference>
<name>A0A0E1XBN0_STAAU</name>
<organism evidence="1">
    <name type="scientific">Staphylococcus aureus subsp. aureus MN8</name>
    <dbReference type="NCBI Taxonomy" id="548470"/>
    <lineage>
        <taxon>Bacteria</taxon>
        <taxon>Bacillati</taxon>
        <taxon>Bacillota</taxon>
        <taxon>Bacilli</taxon>
        <taxon>Bacillales</taxon>
        <taxon>Staphylococcaceae</taxon>
        <taxon>Staphylococcus</taxon>
    </lineage>
</organism>
<dbReference type="EMBL" id="ACJA02000002">
    <property type="protein sequence ID" value="EFH95980.1"/>
    <property type="molecule type" value="Genomic_DNA"/>
</dbReference>